<comment type="similarity">
    <text evidence="1 4">Belongs to the short-chain dehydrogenases/reductases (SDR) family.</text>
</comment>
<organism evidence="6 7">
    <name type="scientific">Filobasidium floriforme</name>
    <dbReference type="NCBI Taxonomy" id="5210"/>
    <lineage>
        <taxon>Eukaryota</taxon>
        <taxon>Fungi</taxon>
        <taxon>Dikarya</taxon>
        <taxon>Basidiomycota</taxon>
        <taxon>Agaricomycotina</taxon>
        <taxon>Tremellomycetes</taxon>
        <taxon>Filobasidiales</taxon>
        <taxon>Filobasidiaceae</taxon>
        <taxon>Filobasidium</taxon>
    </lineage>
</organism>
<evidence type="ECO:0000313" key="7">
    <source>
        <dbReference type="Proteomes" id="UP000812966"/>
    </source>
</evidence>
<dbReference type="PANTHER" id="PTHR42760:SF5">
    <property type="entry name" value="2-DEHYDRO-3-DEOXY-D-GLUCONATE 5-DEHYDROGENASE"/>
    <property type="match status" value="1"/>
</dbReference>
<dbReference type="InterPro" id="IPR002347">
    <property type="entry name" value="SDR_fam"/>
</dbReference>
<dbReference type="SMART" id="SM00822">
    <property type="entry name" value="PKS_KR"/>
    <property type="match status" value="1"/>
</dbReference>
<dbReference type="Pfam" id="PF00106">
    <property type="entry name" value="adh_short"/>
    <property type="match status" value="1"/>
</dbReference>
<dbReference type="Proteomes" id="UP000812966">
    <property type="component" value="Unassembled WGS sequence"/>
</dbReference>
<dbReference type="InterPro" id="IPR020904">
    <property type="entry name" value="Sc_DH/Rdtase_CS"/>
</dbReference>
<dbReference type="InterPro" id="IPR036291">
    <property type="entry name" value="NAD(P)-bd_dom_sf"/>
</dbReference>
<dbReference type="PRINTS" id="PR00081">
    <property type="entry name" value="GDHRDH"/>
</dbReference>
<dbReference type="FunFam" id="3.40.50.720:FF:000398">
    <property type="entry name" value="Probable 2-deoxy-D-gluconate 3-dehydrogenase"/>
    <property type="match status" value="1"/>
</dbReference>
<dbReference type="OrthoDB" id="294295at2759"/>
<dbReference type="Pfam" id="PF13561">
    <property type="entry name" value="adh_short_C2"/>
    <property type="match status" value="1"/>
</dbReference>
<accession>A0A8K0JQ04</accession>
<comment type="caution">
    <text evidence="6">The sequence shown here is derived from an EMBL/GenBank/DDBJ whole genome shotgun (WGS) entry which is preliminary data.</text>
</comment>
<protein>
    <recommendedName>
        <fullName evidence="5">Ketoreductase domain-containing protein</fullName>
    </recommendedName>
</protein>
<dbReference type="AlphaFoldDB" id="A0A8K0JQ04"/>
<evidence type="ECO:0000259" key="5">
    <source>
        <dbReference type="SMART" id="SM00822"/>
    </source>
</evidence>
<proteinExistence type="inferred from homology"/>
<keyword evidence="3" id="KW-0560">Oxidoreductase</keyword>
<feature type="domain" description="Ketoreductase" evidence="5">
    <location>
        <begin position="17"/>
        <end position="199"/>
    </location>
</feature>
<evidence type="ECO:0000256" key="3">
    <source>
        <dbReference type="ARBA" id="ARBA00023002"/>
    </source>
</evidence>
<name>A0A8K0JQ04_9TREE</name>
<dbReference type="PRINTS" id="PR00080">
    <property type="entry name" value="SDRFAMILY"/>
</dbReference>
<gene>
    <name evidence="6" type="ORF">FFLO_01545</name>
</gene>
<dbReference type="PANTHER" id="PTHR42760">
    <property type="entry name" value="SHORT-CHAIN DEHYDROGENASES/REDUCTASES FAMILY MEMBER"/>
    <property type="match status" value="1"/>
</dbReference>
<sequence length="288" mass="30371">MSSGNDYISSLFGLQSKMALVTGGTRGIGQTMVLALAQAGADIILVQRATSTPNYETRDKVTALGRKVHIVECDLADKAQVKGLCKKVTGSEGEGGMGLVVDIVVNCGGIQRRTPAENFPDEDWEEVLQVNLSTVFTISRDFGKHMLTTRGGVSGEEVPSQASSADYGGRGRGKIINVASLVSYQGGLTVPAYAAAKHGVCGIIKALSNEWASKGINVTGIAPGYIATDMNEALIANPTRSRQIMERIPAQRWGAPSDFEGAVVFLASRASDYVSGETLVVDGGWMGR</sequence>
<dbReference type="Gene3D" id="3.40.50.720">
    <property type="entry name" value="NAD(P)-binding Rossmann-like Domain"/>
    <property type="match status" value="1"/>
</dbReference>
<dbReference type="PROSITE" id="PS00061">
    <property type="entry name" value="ADH_SHORT"/>
    <property type="match status" value="1"/>
</dbReference>
<evidence type="ECO:0000256" key="2">
    <source>
        <dbReference type="ARBA" id="ARBA00022857"/>
    </source>
</evidence>
<evidence type="ECO:0000256" key="4">
    <source>
        <dbReference type="RuleBase" id="RU000363"/>
    </source>
</evidence>
<evidence type="ECO:0000256" key="1">
    <source>
        <dbReference type="ARBA" id="ARBA00006484"/>
    </source>
</evidence>
<dbReference type="EMBL" id="JABELV010000022">
    <property type="protein sequence ID" value="KAG7562987.1"/>
    <property type="molecule type" value="Genomic_DNA"/>
</dbReference>
<evidence type="ECO:0000313" key="6">
    <source>
        <dbReference type="EMBL" id="KAG7562987.1"/>
    </source>
</evidence>
<dbReference type="SUPFAM" id="SSF51735">
    <property type="entry name" value="NAD(P)-binding Rossmann-fold domains"/>
    <property type="match status" value="1"/>
</dbReference>
<keyword evidence="7" id="KW-1185">Reference proteome</keyword>
<dbReference type="InterPro" id="IPR057326">
    <property type="entry name" value="KR_dom"/>
</dbReference>
<dbReference type="GO" id="GO:0016616">
    <property type="term" value="F:oxidoreductase activity, acting on the CH-OH group of donors, NAD or NADP as acceptor"/>
    <property type="evidence" value="ECO:0007669"/>
    <property type="project" value="TreeGrafter"/>
</dbReference>
<reference evidence="6" key="1">
    <citation type="submission" date="2020-04" db="EMBL/GenBank/DDBJ databases">
        <title>Analysis of mating type loci in Filobasidium floriforme.</title>
        <authorList>
            <person name="Nowrousian M."/>
        </authorList>
    </citation>
    <scope>NUCLEOTIDE SEQUENCE</scope>
    <source>
        <strain evidence="6">CBS 6242</strain>
    </source>
</reference>
<keyword evidence="2" id="KW-0521">NADP</keyword>